<evidence type="ECO:0000313" key="3">
    <source>
        <dbReference type="Proteomes" id="UP000291117"/>
    </source>
</evidence>
<reference evidence="1 3" key="1">
    <citation type="submission" date="2019-02" db="EMBL/GenBank/DDBJ databases">
        <title>Pedobacter sp. RP-3-8 sp. nov., isolated from Arctic soil.</title>
        <authorList>
            <person name="Dahal R.H."/>
        </authorList>
    </citation>
    <scope>NUCLEOTIDE SEQUENCE [LARGE SCALE GENOMIC DNA]</scope>
    <source>
        <strain evidence="1 3">RP-3-8</strain>
    </source>
</reference>
<evidence type="ECO:0000313" key="1">
    <source>
        <dbReference type="EMBL" id="TCC96008.1"/>
    </source>
</evidence>
<proteinExistence type="predicted"/>
<accession>A0A4R0N7D3</accession>
<accession>A0A4U1GPQ0</accession>
<organism evidence="1 3">
    <name type="scientific">Pedobacter hiemivivus</name>
    <dbReference type="NCBI Taxonomy" id="2530454"/>
    <lineage>
        <taxon>Bacteria</taxon>
        <taxon>Pseudomonadati</taxon>
        <taxon>Bacteroidota</taxon>
        <taxon>Sphingobacteriia</taxon>
        <taxon>Sphingobacteriales</taxon>
        <taxon>Sphingobacteriaceae</taxon>
        <taxon>Pedobacter</taxon>
    </lineage>
</organism>
<keyword evidence="3" id="KW-1185">Reference proteome</keyword>
<reference evidence="2 4" key="2">
    <citation type="submission" date="2019-04" db="EMBL/GenBank/DDBJ databases">
        <title>Pedobacter sp. RP-1-16 sp. nov., isolated from Arctic soil.</title>
        <authorList>
            <person name="Dahal R.H."/>
            <person name="Kim D.-U."/>
        </authorList>
    </citation>
    <scope>NUCLEOTIDE SEQUENCE [LARGE SCALE GENOMIC DNA]</scope>
    <source>
        <strain evidence="2 4">RP-1-16</strain>
    </source>
</reference>
<dbReference type="EMBL" id="SWDX01000001">
    <property type="protein sequence ID" value="TKC65519.1"/>
    <property type="molecule type" value="Genomic_DNA"/>
</dbReference>
<dbReference type="AlphaFoldDB" id="A0A4R0N7D3"/>
<evidence type="ECO:0000313" key="4">
    <source>
        <dbReference type="Proteomes" id="UP000309594"/>
    </source>
</evidence>
<dbReference type="RefSeq" id="WP_131609562.1">
    <property type="nucleotide sequence ID" value="NZ_SJSM01000007.1"/>
</dbReference>
<dbReference type="Proteomes" id="UP000309594">
    <property type="component" value="Unassembled WGS sequence"/>
</dbReference>
<gene>
    <name evidence="1" type="ORF">EZ444_13225</name>
    <name evidence="2" type="ORF">FBD94_02925</name>
</gene>
<evidence type="ECO:0000313" key="2">
    <source>
        <dbReference type="EMBL" id="TKC65519.1"/>
    </source>
</evidence>
<dbReference type="Proteomes" id="UP000291117">
    <property type="component" value="Unassembled WGS sequence"/>
</dbReference>
<dbReference type="EMBL" id="SJSM01000007">
    <property type="protein sequence ID" value="TCC96008.1"/>
    <property type="molecule type" value="Genomic_DNA"/>
</dbReference>
<dbReference type="OrthoDB" id="9811395at2"/>
<name>A0A4R0N7D3_9SPHI</name>
<comment type="caution">
    <text evidence="1">The sequence shown here is derived from an EMBL/GenBank/DDBJ whole genome shotgun (WGS) entry which is preliminary data.</text>
</comment>
<sequence>MMTELDMKPLQAVSSITVGFTWHAITKEVWFSDNDRDQMGDDVPFCELNKTHKASMYLGYRIFTAANSKTHSWCETFASGWLDEATQEFWSRPVDVLLLKNRSMLVSDDFAGVIYRIS</sequence>
<protein>
    <submittedName>
        <fullName evidence="1">Uncharacterized protein</fullName>
    </submittedName>
</protein>